<dbReference type="Gene3D" id="1.50.10.20">
    <property type="match status" value="1"/>
</dbReference>
<dbReference type="EMBL" id="JAXCLX010000004">
    <property type="protein sequence ID" value="MDY0874279.1"/>
    <property type="molecule type" value="Genomic_DNA"/>
</dbReference>
<dbReference type="Pfam" id="PF07703">
    <property type="entry name" value="A2M_BRD"/>
    <property type="match status" value="1"/>
</dbReference>
<dbReference type="InterPro" id="IPR049120">
    <property type="entry name" value="A2M_bMG2"/>
</dbReference>
<dbReference type="InterPro" id="IPR047565">
    <property type="entry name" value="Alpha-macroglob_thiol-ester_cl"/>
</dbReference>
<dbReference type="InterPro" id="IPR002890">
    <property type="entry name" value="MG2"/>
</dbReference>
<sequence length="1735" mass="189923">MRAPITRLGFLLFLVLQFLVPQSAKALDLTDIAKEAATYRAEIIAAAKGEDPRRIDVLIQQSKSEADARRFKEAAALRARAIGLGDESYDSWFTLANLLDGAGEKRKSALAAYRAFVETDQYELQASSMNMVAKQFDNLDEKRLALAAYEQAQRYYYDEQAANRAEQIRQMLAFSLTTTKLNTDGETPEACLEFRGDLATPDVVKYEDYVRVEPEVKATYRVAGSQLCVGNLAFGQSYKITVLKGLPALDEQKLSENEEWAFAVGDRAPSVGFRNQAYVLPKIGSTGVPLITVNVDKAKLRLMRINDRNLVNELYDGRFLNNLEEYDRESIADKSGEEIWIGEMDIANDRNKRVVTAFPIDEVVPDTKPGIYILMAHNAADEDSQDDYSWRWQPQATQWLVVSDVGLTAFSGTDGLDVQARSLETGRPMHRLELRLIARNNEVLGKVLTDTAGMAHFDPGLLRGAGGRTATAVMAFRRDGDFSFLDISGPAFDLSDRGVGGRTMPQDIDIFFYTDRGVYRPGETAHVMALSRDPAAVALKDQKLTFRLLRPDGIEAKRYVDVADTGGGYSVDVDLPSSARTGPWTLEAYLDPEGDALASTQFLVEDVVPARIEAKLTAAADVLTPPAPLPVQIDAKYLYGAPAANLPVKSEVVIAADPNPFPDQPGYRFGLADEKVEAERLTYDDTATDDQGHLELDMSFDTVPDAQVPLAATLRVEVYEFGGRPVIETLTKSIRDKELYLGIKPLFADDQTQQGSQAEFEVLAVGRDGKTRAQSNLSYRLVREDWDYVWYYRENRWDYDYIVRDAESSTGTVSVAADQPAKLSLQVDWGRYRLEVFDPATGTASSVRFYAGWWSAPGTGGTPDKMQVVADQDLYQAGDKAELRLSAPFAGEAQVTIATDHVIDSFSVSVPKDGKTISIPVDKKWGAGAYVLVNAYRAGKGNEHGPGRAIGLTWLAIDPKPRTLQVSMTVPDTMKPRQSVEIPVAVANLAGKAAYVTLAAVDEGILQLTDFATPDPIDHYFGKRRLGVEIRDLYGQLIDGKEGKRGTIRSGGDGEGLAKRGAPKEIKLVALFSGIVQLDAEGKATIKFEVPDYNGRLRLMAVAWDDQNTGAAEAPLIVRDPVVALASAARFLAPGDSSNVSLSIQNVEGAAGIYQVDLTATDNLRLIGETHLEIELAKGASHDWRTGIQGLAVGEGHVTMTMKGPDGFALTREINLPVRPGQAAISQTLTQRLMPGAPLKISANAMADFLPETSDLRLSFSPHPNLDVQSVLANLYHYPYGCLEQTTSVAFPLLFTNEVADIWSLENKYAKSDPKEVQGAIGRILERQRPDGLFGLWTSFSPPENWLSAFAMDFLTQARARGYEVSDIAYRHGLDGLRYVATDFNNDSADNLAARAYAVYVLAKAKEAKLSDLRYLADNYLDRLPSGLALAQLGAALALNGDVARANAAFDAALLAANRARRHLMDYGSDLRDIAAIVTLLSEAKLPGRDPTTYLDTLAALQAGRGYLSTQEEVWILMAAKATTSTAQPEVSIDRDAQAAVKQTKPYYLHLASQELGAGSVFTNTGKEPVYAKATVAGVPIADLPPEQSGFEINRVFYTLTGEPVDLKNVRQNDVLVAVISGRIKADEQRRAMVVDLLPAGFEIENERLTDTRRTGDLSWLPTLTSLNYSEFLDDRYIGALDVYVGNDSGNFNIAYMVRAVTPGTYTVPAVQVEDMYAPEVRARGGRDALTVAPY</sequence>
<dbReference type="InterPro" id="IPR011626">
    <property type="entry name" value="Alpha-macroglobulin_TED"/>
</dbReference>
<dbReference type="RefSeq" id="WP_320502748.1">
    <property type="nucleotide sequence ID" value="NZ_JAXCLX010000004.1"/>
</dbReference>
<dbReference type="InterPro" id="IPR026284">
    <property type="entry name" value="A2MG_proteobact"/>
</dbReference>
<comment type="similarity">
    <text evidence="1">Belongs to the protease inhibitor I39 (alpha-2-macroglobulin) family. Bacterial alpha-2-macroglobulin subfamily.</text>
</comment>
<evidence type="ECO:0000313" key="7">
    <source>
        <dbReference type="Proteomes" id="UP001271769"/>
    </source>
</evidence>
<accession>A0ABU5E513</accession>
<dbReference type="InterPro" id="IPR041462">
    <property type="entry name" value="Bact_A2M_MG6"/>
</dbReference>
<protein>
    <submittedName>
        <fullName evidence="6">MG2 domain-containing protein</fullName>
    </submittedName>
</protein>
<dbReference type="PIRSF" id="PIRSF038980">
    <property type="entry name" value="A2M_bac"/>
    <property type="match status" value="1"/>
</dbReference>
<dbReference type="InterPro" id="IPR041246">
    <property type="entry name" value="Bact_MG10"/>
</dbReference>
<dbReference type="Proteomes" id="UP001271769">
    <property type="component" value="Unassembled WGS sequence"/>
</dbReference>
<dbReference type="SMART" id="SM01419">
    <property type="entry name" value="Thiol-ester_cl"/>
    <property type="match status" value="1"/>
</dbReference>
<evidence type="ECO:0000256" key="2">
    <source>
        <dbReference type="ARBA" id="ARBA00022729"/>
    </source>
</evidence>
<dbReference type="InterPro" id="IPR051802">
    <property type="entry name" value="YfhM-like"/>
</dbReference>
<dbReference type="Pfam" id="PF00207">
    <property type="entry name" value="A2M"/>
    <property type="match status" value="1"/>
</dbReference>
<dbReference type="PANTHER" id="PTHR40094">
    <property type="entry name" value="ALPHA-2-MACROGLOBULIN HOMOLOG"/>
    <property type="match status" value="1"/>
</dbReference>
<name>A0ABU5E513_9PROT</name>
<dbReference type="InterPro" id="IPR021868">
    <property type="entry name" value="Alpha_2_Macroglob_MG3"/>
</dbReference>
<dbReference type="Pfam" id="PF17962">
    <property type="entry name" value="bMG6"/>
    <property type="match status" value="1"/>
</dbReference>
<dbReference type="InterPro" id="IPR008930">
    <property type="entry name" value="Terpenoid_cyclase/PrenylTrfase"/>
</dbReference>
<dbReference type="InterPro" id="IPR041203">
    <property type="entry name" value="Bact_A2M_MG5"/>
</dbReference>
<evidence type="ECO:0000256" key="1">
    <source>
        <dbReference type="ARBA" id="ARBA00010556"/>
    </source>
</evidence>
<dbReference type="Pfam" id="PF11974">
    <property type="entry name" value="bMG3"/>
    <property type="match status" value="1"/>
</dbReference>
<feature type="domain" description="Alpha-2-macroglobulin bait region" evidence="4">
    <location>
        <begin position="866"/>
        <end position="1008"/>
    </location>
</feature>
<organism evidence="6 7">
    <name type="scientific">Dongia rigui</name>
    <dbReference type="NCBI Taxonomy" id="940149"/>
    <lineage>
        <taxon>Bacteria</taxon>
        <taxon>Pseudomonadati</taxon>
        <taxon>Pseudomonadota</taxon>
        <taxon>Alphaproteobacteria</taxon>
        <taxon>Rhodospirillales</taxon>
        <taxon>Dongiaceae</taxon>
        <taxon>Dongia</taxon>
    </lineage>
</organism>
<feature type="chain" id="PRO_5046629903" evidence="3">
    <location>
        <begin position="27"/>
        <end position="1735"/>
    </location>
</feature>
<dbReference type="Pfam" id="PF17972">
    <property type="entry name" value="bMG5"/>
    <property type="match status" value="1"/>
</dbReference>
<gene>
    <name evidence="6" type="ORF">SMD31_20235</name>
</gene>
<feature type="domain" description="Alpha-2-macroglobulin" evidence="5">
    <location>
        <begin position="1069"/>
        <end position="1158"/>
    </location>
</feature>
<dbReference type="SUPFAM" id="SSF48239">
    <property type="entry name" value="Terpenoid cyclases/Protein prenyltransferases"/>
    <property type="match status" value="1"/>
</dbReference>
<dbReference type="Pfam" id="PF17973">
    <property type="entry name" value="bMG10"/>
    <property type="match status" value="1"/>
</dbReference>
<keyword evidence="7" id="KW-1185">Reference proteome</keyword>
<proteinExistence type="inferred from homology"/>
<evidence type="ECO:0000259" key="4">
    <source>
        <dbReference type="SMART" id="SM01359"/>
    </source>
</evidence>
<evidence type="ECO:0000259" key="5">
    <source>
        <dbReference type="SMART" id="SM01360"/>
    </source>
</evidence>
<dbReference type="PANTHER" id="PTHR40094:SF1">
    <property type="entry name" value="UBIQUITIN DOMAIN-CONTAINING PROTEIN"/>
    <property type="match status" value="1"/>
</dbReference>
<dbReference type="InterPro" id="IPR001599">
    <property type="entry name" value="Macroglobln_a2"/>
</dbReference>
<feature type="signal peptide" evidence="3">
    <location>
        <begin position="1"/>
        <end position="26"/>
    </location>
</feature>
<dbReference type="InterPro" id="IPR011625">
    <property type="entry name" value="A2M_N_BRD"/>
</dbReference>
<keyword evidence="2 3" id="KW-0732">Signal</keyword>
<dbReference type="Gene3D" id="2.60.40.1930">
    <property type="match status" value="1"/>
</dbReference>
<evidence type="ECO:0000256" key="3">
    <source>
        <dbReference type="SAM" id="SignalP"/>
    </source>
</evidence>
<dbReference type="Pfam" id="PF07678">
    <property type="entry name" value="TED_complement"/>
    <property type="match status" value="1"/>
</dbReference>
<dbReference type="SMART" id="SM01359">
    <property type="entry name" value="A2M_N_2"/>
    <property type="match status" value="1"/>
</dbReference>
<dbReference type="CDD" id="cd02891">
    <property type="entry name" value="A2M_like"/>
    <property type="match status" value="1"/>
</dbReference>
<dbReference type="Pfam" id="PF01835">
    <property type="entry name" value="MG2"/>
    <property type="match status" value="1"/>
</dbReference>
<evidence type="ECO:0000313" key="6">
    <source>
        <dbReference type="EMBL" id="MDY0874279.1"/>
    </source>
</evidence>
<reference evidence="6 7" key="1">
    <citation type="journal article" date="2013" name="Antonie Van Leeuwenhoek">
        <title>Dongia rigui sp. nov., isolated from freshwater of a large wetland in Korea.</title>
        <authorList>
            <person name="Baik K.S."/>
            <person name="Hwang Y.M."/>
            <person name="Choi J.S."/>
            <person name="Kwon J."/>
            <person name="Seong C.N."/>
        </authorList>
    </citation>
    <scope>NUCLEOTIDE SEQUENCE [LARGE SCALE GENOMIC DNA]</scope>
    <source>
        <strain evidence="6 7">04SU4-P</strain>
    </source>
</reference>
<comment type="caution">
    <text evidence="6">The sequence shown here is derived from an EMBL/GenBank/DDBJ whole genome shotgun (WGS) entry which is preliminary data.</text>
</comment>
<dbReference type="SMART" id="SM01360">
    <property type="entry name" value="A2M"/>
    <property type="match status" value="1"/>
</dbReference>
<dbReference type="Pfam" id="PF21142">
    <property type="entry name" value="A2M_bMG2"/>
    <property type="match status" value="1"/>
</dbReference>